<accession>A0A2V1D7N2</accession>
<proteinExistence type="predicted"/>
<evidence type="ECO:0000313" key="1">
    <source>
        <dbReference type="EMBL" id="PVH94058.1"/>
    </source>
</evidence>
<dbReference type="AlphaFoldDB" id="A0A2V1D7N2"/>
<evidence type="ECO:0000313" key="2">
    <source>
        <dbReference type="Proteomes" id="UP000244855"/>
    </source>
</evidence>
<keyword evidence="2" id="KW-1185">Reference proteome</keyword>
<reference evidence="1 2" key="1">
    <citation type="journal article" date="2018" name="Sci. Rep.">
        <title>Comparative genomics provides insights into the lifestyle and reveals functional heterogeneity of dark septate endophytic fungi.</title>
        <authorList>
            <person name="Knapp D.G."/>
            <person name="Nemeth J.B."/>
            <person name="Barry K."/>
            <person name="Hainaut M."/>
            <person name="Henrissat B."/>
            <person name="Johnson J."/>
            <person name="Kuo A."/>
            <person name="Lim J.H.P."/>
            <person name="Lipzen A."/>
            <person name="Nolan M."/>
            <person name="Ohm R.A."/>
            <person name="Tamas L."/>
            <person name="Grigoriev I.V."/>
            <person name="Spatafora J.W."/>
            <person name="Nagy L.G."/>
            <person name="Kovacs G.M."/>
        </authorList>
    </citation>
    <scope>NUCLEOTIDE SEQUENCE [LARGE SCALE GENOMIC DNA]</scope>
    <source>
        <strain evidence="1 2">DSE2036</strain>
    </source>
</reference>
<dbReference type="Proteomes" id="UP000244855">
    <property type="component" value="Unassembled WGS sequence"/>
</dbReference>
<protein>
    <submittedName>
        <fullName evidence="1">Uncharacterized protein</fullName>
    </submittedName>
</protein>
<name>A0A2V1D7N2_9PLEO</name>
<dbReference type="EMBL" id="KZ805553">
    <property type="protein sequence ID" value="PVH94058.1"/>
    <property type="molecule type" value="Genomic_DNA"/>
</dbReference>
<organism evidence="1 2">
    <name type="scientific">Periconia macrospinosa</name>
    <dbReference type="NCBI Taxonomy" id="97972"/>
    <lineage>
        <taxon>Eukaryota</taxon>
        <taxon>Fungi</taxon>
        <taxon>Dikarya</taxon>
        <taxon>Ascomycota</taxon>
        <taxon>Pezizomycotina</taxon>
        <taxon>Dothideomycetes</taxon>
        <taxon>Pleosporomycetidae</taxon>
        <taxon>Pleosporales</taxon>
        <taxon>Massarineae</taxon>
        <taxon>Periconiaceae</taxon>
        <taxon>Periconia</taxon>
    </lineage>
</organism>
<sequence>MDLPILVVYLHKYFPPRRLRTKPTAVVHGTAGKKGVLTNTRYAYALFSPLTGQEGRKTQVRQIENANSMATNYLAQGYVFCYQTVRASCLARTYLCTLAYMEQHTTHNCMAYTCTSSLHDTAVSIHRIDNPVQRAKAGVADSYSSSSTYRAQQRPNVSPTACTPALLACSVQLFSSALPANRLAFFRLALWFG</sequence>
<gene>
    <name evidence="1" type="ORF">DM02DRAFT_205964</name>
</gene>